<name>A0A0C3CP04_PILCF</name>
<dbReference type="HOGENOM" id="CLU_744172_0_0_1"/>
<dbReference type="AlphaFoldDB" id="A0A0C3CP04"/>
<dbReference type="InterPro" id="IPR036537">
    <property type="entry name" value="Adaptor_Cbl_N_dom_sf"/>
</dbReference>
<dbReference type="Gene3D" id="1.20.930.20">
    <property type="entry name" value="Adaptor protein Cbl, N-terminal domain"/>
    <property type="match status" value="1"/>
</dbReference>
<evidence type="ECO:0000313" key="2">
    <source>
        <dbReference type="EMBL" id="KIM91467.1"/>
    </source>
</evidence>
<sequence>MESSVTDARNATINSVGRDQINLVFIVTPAIPIANSMPASETPKPGPSAYFKNRNSAAQSAQKAESDKYINLTDNTLSISAIVLDALRHASQFMPCSLLRMAASTTLSIVQQAQGGSGVNSDFQHLVKDACDTVYIALIVHKAQGSEDSELSKSLDSTLEDLFKTLTSIDEYARKQARRSSVKRFLMLKSDIAKISEYRERLNHALNIFWLQSSIHVRDQLSHIAMQQGITPVYDHSNFKSDRLAPRRIGADNDSVYDSFDEADMGNTTNIRATGDIASGNTDLTRAFNQAQMGNTLGSKAEQVSSAASFDQTVYTTIASHNHHLQDVFGGAVMGNTSAAQSSISIASGNKNMFRSFNGARMGVSSDLTAPL</sequence>
<gene>
    <name evidence="2" type="ORF">PILCRDRAFT_810733</name>
</gene>
<dbReference type="EMBL" id="KN832971">
    <property type="protein sequence ID" value="KIM91467.1"/>
    <property type="molecule type" value="Genomic_DNA"/>
</dbReference>
<reference evidence="2 3" key="1">
    <citation type="submission" date="2014-04" db="EMBL/GenBank/DDBJ databases">
        <authorList>
            <consortium name="DOE Joint Genome Institute"/>
            <person name="Kuo A."/>
            <person name="Tarkka M."/>
            <person name="Buscot F."/>
            <person name="Kohler A."/>
            <person name="Nagy L.G."/>
            <person name="Floudas D."/>
            <person name="Copeland A."/>
            <person name="Barry K.W."/>
            <person name="Cichocki N."/>
            <person name="Veneault-Fourrey C."/>
            <person name="LaButti K."/>
            <person name="Lindquist E.A."/>
            <person name="Lipzen A."/>
            <person name="Lundell T."/>
            <person name="Morin E."/>
            <person name="Murat C."/>
            <person name="Sun H."/>
            <person name="Tunlid A."/>
            <person name="Henrissat B."/>
            <person name="Grigoriev I.V."/>
            <person name="Hibbett D.S."/>
            <person name="Martin F."/>
            <person name="Nordberg H.P."/>
            <person name="Cantor M.N."/>
            <person name="Hua S.X."/>
        </authorList>
    </citation>
    <scope>NUCLEOTIDE SEQUENCE [LARGE SCALE GENOMIC DNA]</scope>
    <source>
        <strain evidence="2 3">F 1598</strain>
    </source>
</reference>
<protein>
    <submittedName>
        <fullName evidence="2">Uncharacterized protein</fullName>
    </submittedName>
</protein>
<reference evidence="3" key="2">
    <citation type="submission" date="2015-01" db="EMBL/GenBank/DDBJ databases">
        <title>Evolutionary Origins and Diversification of the Mycorrhizal Mutualists.</title>
        <authorList>
            <consortium name="DOE Joint Genome Institute"/>
            <consortium name="Mycorrhizal Genomics Consortium"/>
            <person name="Kohler A."/>
            <person name="Kuo A."/>
            <person name="Nagy L.G."/>
            <person name="Floudas D."/>
            <person name="Copeland A."/>
            <person name="Barry K.W."/>
            <person name="Cichocki N."/>
            <person name="Veneault-Fourrey C."/>
            <person name="LaButti K."/>
            <person name="Lindquist E.A."/>
            <person name="Lipzen A."/>
            <person name="Lundell T."/>
            <person name="Morin E."/>
            <person name="Murat C."/>
            <person name="Riley R."/>
            <person name="Ohm R."/>
            <person name="Sun H."/>
            <person name="Tunlid A."/>
            <person name="Henrissat B."/>
            <person name="Grigoriev I.V."/>
            <person name="Hibbett D.S."/>
            <person name="Martin F."/>
        </authorList>
    </citation>
    <scope>NUCLEOTIDE SEQUENCE [LARGE SCALE GENOMIC DNA]</scope>
    <source>
        <strain evidence="3">F 1598</strain>
    </source>
</reference>
<dbReference type="InterPro" id="IPR059179">
    <property type="entry name" value="MLKL-like_MCAfunc"/>
</dbReference>
<evidence type="ECO:0000313" key="3">
    <source>
        <dbReference type="Proteomes" id="UP000054166"/>
    </source>
</evidence>
<dbReference type="Proteomes" id="UP000054166">
    <property type="component" value="Unassembled WGS sequence"/>
</dbReference>
<accession>A0A0C3CP04</accession>
<proteinExistence type="predicted"/>
<dbReference type="CDD" id="cd21037">
    <property type="entry name" value="MLKL_NTD"/>
    <property type="match status" value="1"/>
</dbReference>
<keyword evidence="3" id="KW-1185">Reference proteome</keyword>
<feature type="region of interest" description="Disordered" evidence="1">
    <location>
        <begin position="37"/>
        <end position="57"/>
    </location>
</feature>
<evidence type="ECO:0000256" key="1">
    <source>
        <dbReference type="SAM" id="MobiDB-lite"/>
    </source>
</evidence>
<organism evidence="2 3">
    <name type="scientific">Piloderma croceum (strain F 1598)</name>
    <dbReference type="NCBI Taxonomy" id="765440"/>
    <lineage>
        <taxon>Eukaryota</taxon>
        <taxon>Fungi</taxon>
        <taxon>Dikarya</taxon>
        <taxon>Basidiomycota</taxon>
        <taxon>Agaricomycotina</taxon>
        <taxon>Agaricomycetes</taxon>
        <taxon>Agaricomycetidae</taxon>
        <taxon>Atheliales</taxon>
        <taxon>Atheliaceae</taxon>
        <taxon>Piloderma</taxon>
    </lineage>
</organism>
<dbReference type="GO" id="GO:0007166">
    <property type="term" value="P:cell surface receptor signaling pathway"/>
    <property type="evidence" value="ECO:0007669"/>
    <property type="project" value="InterPro"/>
</dbReference>
<dbReference type="OrthoDB" id="192148at2759"/>
<dbReference type="InParanoid" id="A0A0C3CP04"/>